<accession>A0A0F7SVP8</accession>
<dbReference type="PANTHER" id="PTHR14456">
    <property type="entry name" value="INOSITOL POLYPHOSPHATE KINASE 1"/>
    <property type="match status" value="1"/>
</dbReference>
<dbReference type="InterPro" id="IPR009286">
    <property type="entry name" value="Ins_P5_2-kin"/>
</dbReference>
<evidence type="ECO:0000256" key="2">
    <source>
        <dbReference type="ARBA" id="ARBA00014846"/>
    </source>
</evidence>
<dbReference type="GO" id="GO:0005524">
    <property type="term" value="F:ATP binding"/>
    <property type="evidence" value="ECO:0007669"/>
    <property type="project" value="UniProtKB-KW"/>
</dbReference>
<sequence length="328" mass="37367">MLRVNETSPSDWIYLAEGIKDSDVLRLPKTNRAQHVSSQDEQLNIEAFSKLNEQSLKIRPAFRLLEGGLNVHSTEALLMEDLTRTGDDGEDVLVVEIKPKWGFLPSPENLPQDEREIKVDYRVRRAINELWKGWELTEGRGNQMRIFAEGTMILPNDTSSLEHVLYPSSQSALLERFEACMLPFLTSTPIFDRLASLQEELDPLSIPTLLNLPSFKARPSSSFEPLTLPELTHFVQRYRGGARSIDWSDREHLIAFVLSMTFKDCSLIFRISVNGPPSAGQVKVIDLDLKPLKKLEKWAKMDRDIIDHFKGVLAKGVRVRRCVDGRLD</sequence>
<comment type="function">
    <text evidence="7">Phosphorylates Ins(1,3,4,5,6)P5 at position 2 to form Ins(1,2,3,4,5,6)P6 (InsP6 or phytate).</text>
</comment>
<dbReference type="PANTHER" id="PTHR14456:SF2">
    <property type="entry name" value="INOSITOL-PENTAKISPHOSPHATE 2-KINASE"/>
    <property type="match status" value="1"/>
</dbReference>
<comment type="domain">
    <text evidence="7">The EXKPK motif is conserved in inositol-pentakisphosphate 2-kinases of both family 1 and 2.</text>
</comment>
<evidence type="ECO:0000256" key="1">
    <source>
        <dbReference type="ARBA" id="ARBA00012023"/>
    </source>
</evidence>
<name>A0A0F7SVP8_PHARH</name>
<evidence type="ECO:0000256" key="5">
    <source>
        <dbReference type="ARBA" id="ARBA00022777"/>
    </source>
</evidence>
<proteinExistence type="predicted"/>
<comment type="catalytic activity">
    <reaction evidence="7">
        <text>1D-myo-inositol 1,3,4,5,6-pentakisphosphate + ATP = 1D-myo-inositol hexakisphosphate + ADP + H(+)</text>
        <dbReference type="Rhea" id="RHEA:20313"/>
        <dbReference type="ChEBI" id="CHEBI:15378"/>
        <dbReference type="ChEBI" id="CHEBI:30616"/>
        <dbReference type="ChEBI" id="CHEBI:57733"/>
        <dbReference type="ChEBI" id="CHEBI:58130"/>
        <dbReference type="ChEBI" id="CHEBI:456216"/>
        <dbReference type="EC" id="2.7.1.158"/>
    </reaction>
</comment>
<dbReference type="EMBL" id="LN483157">
    <property type="protein sequence ID" value="CED84058.1"/>
    <property type="molecule type" value="Genomic_DNA"/>
</dbReference>
<dbReference type="GO" id="GO:0005634">
    <property type="term" value="C:nucleus"/>
    <property type="evidence" value="ECO:0007669"/>
    <property type="project" value="TreeGrafter"/>
</dbReference>
<dbReference type="EC" id="2.7.1.158" evidence="1 7"/>
<evidence type="ECO:0000256" key="6">
    <source>
        <dbReference type="ARBA" id="ARBA00022840"/>
    </source>
</evidence>
<reference evidence="8" key="1">
    <citation type="submission" date="2014-08" db="EMBL/GenBank/DDBJ databases">
        <authorList>
            <person name="Sharma Rahul"/>
            <person name="Thines Marco"/>
        </authorList>
    </citation>
    <scope>NUCLEOTIDE SEQUENCE</scope>
</reference>
<dbReference type="AlphaFoldDB" id="A0A0F7SVP8"/>
<evidence type="ECO:0000256" key="3">
    <source>
        <dbReference type="ARBA" id="ARBA00022679"/>
    </source>
</evidence>
<protein>
    <recommendedName>
        <fullName evidence="2 7">Inositol-pentakisphosphate 2-kinase</fullName>
        <ecNumber evidence="1 7">2.7.1.158</ecNumber>
    </recommendedName>
</protein>
<keyword evidence="5 7" id="KW-0418">Kinase</keyword>
<evidence type="ECO:0000256" key="4">
    <source>
        <dbReference type="ARBA" id="ARBA00022741"/>
    </source>
</evidence>
<evidence type="ECO:0000256" key="7">
    <source>
        <dbReference type="RuleBase" id="RU364126"/>
    </source>
</evidence>
<dbReference type="GO" id="GO:0032958">
    <property type="term" value="P:inositol phosphate biosynthetic process"/>
    <property type="evidence" value="ECO:0007669"/>
    <property type="project" value="TreeGrafter"/>
</dbReference>
<evidence type="ECO:0000313" key="8">
    <source>
        <dbReference type="EMBL" id="CED84058.1"/>
    </source>
</evidence>
<dbReference type="GO" id="GO:0035299">
    <property type="term" value="F:inositol-1,3,4,5,6-pentakisphosphate 2-kinase activity"/>
    <property type="evidence" value="ECO:0007669"/>
    <property type="project" value="UniProtKB-EC"/>
</dbReference>
<keyword evidence="6 7" id="KW-0067">ATP-binding</keyword>
<keyword evidence="3 7" id="KW-0808">Transferase</keyword>
<organism evidence="8">
    <name type="scientific">Phaffia rhodozyma</name>
    <name type="common">Yeast</name>
    <name type="synonym">Xanthophyllomyces dendrorhous</name>
    <dbReference type="NCBI Taxonomy" id="264483"/>
    <lineage>
        <taxon>Eukaryota</taxon>
        <taxon>Fungi</taxon>
        <taxon>Dikarya</taxon>
        <taxon>Basidiomycota</taxon>
        <taxon>Agaricomycotina</taxon>
        <taxon>Tremellomycetes</taxon>
        <taxon>Cystofilobasidiales</taxon>
        <taxon>Mrakiaceae</taxon>
        <taxon>Phaffia</taxon>
    </lineage>
</organism>
<dbReference type="Pfam" id="PF06090">
    <property type="entry name" value="Ins_P5_2-kin"/>
    <property type="match status" value="2"/>
</dbReference>
<keyword evidence="4 7" id="KW-0547">Nucleotide-binding</keyword>